<organism evidence="3 4">
    <name type="scientific">Colletotrichum spinosum</name>
    <dbReference type="NCBI Taxonomy" id="1347390"/>
    <lineage>
        <taxon>Eukaryota</taxon>
        <taxon>Fungi</taxon>
        <taxon>Dikarya</taxon>
        <taxon>Ascomycota</taxon>
        <taxon>Pezizomycotina</taxon>
        <taxon>Sordariomycetes</taxon>
        <taxon>Hypocreomycetidae</taxon>
        <taxon>Glomerellales</taxon>
        <taxon>Glomerellaceae</taxon>
        <taxon>Colletotrichum</taxon>
        <taxon>Colletotrichum orbiculare species complex</taxon>
    </lineage>
</organism>
<keyword evidence="2" id="KW-0812">Transmembrane</keyword>
<proteinExistence type="predicted"/>
<reference evidence="3 4" key="1">
    <citation type="submission" date="2018-11" db="EMBL/GenBank/DDBJ databases">
        <title>Genome sequence and assembly of Colletotrichum spinosum.</title>
        <authorList>
            <person name="Gan P."/>
            <person name="Shirasu K."/>
        </authorList>
    </citation>
    <scope>NUCLEOTIDE SEQUENCE [LARGE SCALE GENOMIC DNA]</scope>
    <source>
        <strain evidence="3 4">CBS 515.97</strain>
    </source>
</reference>
<dbReference type="PANTHER" id="PTHR36587:SF2">
    <property type="entry name" value="EXPRESSION SITE-ASSOCIATED GENE 3 (ESAG3)-LIKE PROTEIN"/>
    <property type="match status" value="1"/>
</dbReference>
<keyword evidence="4" id="KW-1185">Reference proteome</keyword>
<sequence>MLNLRSNLGFKPEISGVKLKIETQDALRRPWPRLARSKAHILKTTLPVGIFIGITLFVLLVLSHQEAKDLTRGSTAEGTLSKTQLEGLQPPSHDDGGGPRHLRLFMPADGPHINLCKAIMSAVALGYPMPTILNWNGEFNRPDWHFAGSHVAKLESLLAVIDKIYDTEDNVNENDLILLVDAYDIWFQLPPSVLVERFHTLNRNADVRVAEQWAELAAEPGFPVRPPRQNIIVTTAKDCQPTWESGSNPRYEYWPESPLPSDFYGAGTDEIPPYAYDAAQKYKKVRPRCVNSGMVMGTMGALRGALGQAKAKVDDAAMRGRQLWSDQALFAEVIGDQEMWRYWVRGLASEWNGSESREVLRRLPKEVRNIADNALAGEKFEFGIGLDYDFATIPPTCSSGDEGFFVQLDDQDALQRESEKAGVADVVRVKGIPPDLKDAEGPIPGVGWGNLSLYTDFFFGTTPVGIHHNAYIFGLKPWRLEHWWNMTWYYPHLRDLIGNALRKDNKLTPLVSLPMPGDNETQMVYWASEGNGSRKEVSVFSRADEERKFAPIDWDGLCQKGEAKRCDTLFGDDKGNMT</sequence>
<accession>A0A4V3HR14</accession>
<dbReference type="PANTHER" id="PTHR36587">
    <property type="entry name" value="EXPRESSION SITE-ASSOCIATED GENE 3 (ESAG3)-LIKE PROTEIN"/>
    <property type="match status" value="1"/>
</dbReference>
<feature type="transmembrane region" description="Helical" evidence="2">
    <location>
        <begin position="41"/>
        <end position="62"/>
    </location>
</feature>
<dbReference type="EMBL" id="QAPG01000157">
    <property type="protein sequence ID" value="TDZ29939.1"/>
    <property type="molecule type" value="Genomic_DNA"/>
</dbReference>
<keyword evidence="2" id="KW-1133">Transmembrane helix</keyword>
<evidence type="ECO:0000313" key="4">
    <source>
        <dbReference type="Proteomes" id="UP000295083"/>
    </source>
</evidence>
<evidence type="ECO:0000313" key="3">
    <source>
        <dbReference type="EMBL" id="TDZ29939.1"/>
    </source>
</evidence>
<keyword evidence="2" id="KW-0472">Membrane</keyword>
<dbReference type="AlphaFoldDB" id="A0A4V3HR14"/>
<protein>
    <submittedName>
        <fullName evidence="3">Uncharacterized protein</fullName>
    </submittedName>
</protein>
<feature type="compositionally biased region" description="Polar residues" evidence="1">
    <location>
        <begin position="72"/>
        <end position="86"/>
    </location>
</feature>
<gene>
    <name evidence="3" type="ORF">C8035_v003719</name>
</gene>
<evidence type="ECO:0000256" key="2">
    <source>
        <dbReference type="SAM" id="Phobius"/>
    </source>
</evidence>
<comment type="caution">
    <text evidence="3">The sequence shown here is derived from an EMBL/GenBank/DDBJ whole genome shotgun (WGS) entry which is preliminary data.</text>
</comment>
<dbReference type="CDD" id="cd22997">
    <property type="entry name" value="GT_LH"/>
    <property type="match status" value="1"/>
</dbReference>
<name>A0A4V3HR14_9PEZI</name>
<feature type="region of interest" description="Disordered" evidence="1">
    <location>
        <begin position="72"/>
        <end position="100"/>
    </location>
</feature>
<evidence type="ECO:0000256" key="1">
    <source>
        <dbReference type="SAM" id="MobiDB-lite"/>
    </source>
</evidence>
<dbReference type="Proteomes" id="UP000295083">
    <property type="component" value="Unassembled WGS sequence"/>
</dbReference>